<protein>
    <submittedName>
        <fullName evidence="1">Tetratricopeptide (TPR) repeat protein</fullName>
    </submittedName>
</protein>
<evidence type="ECO:0000313" key="4">
    <source>
        <dbReference type="Proteomes" id="UP000582213"/>
    </source>
</evidence>
<dbReference type="KEGG" id="soh:D1869_04345"/>
<keyword evidence="3" id="KW-1185">Reference proteome</keyword>
<dbReference type="RefSeq" id="WP_156014069.1">
    <property type="nucleotide sequence ID" value="NZ_CP045484.1"/>
</dbReference>
<dbReference type="AlphaFoldDB" id="A0A650CF84"/>
<sequence>MTTGSGANHESHVQKLLASAGMIDYYKEFVNIISDSSINSGNYAYYFNISNIIGAKNIKRVFLGKYSYYLRNSVQFIPIYSPALDRIVTLKYWGKYKDFFQNYTDIIIQFDSILTCYPSSICEYQNPATYLDDPNVRKALGLYWTFSISPPYNERNPLLGNTYVIVGNDSLHIFKIYHTYVKNSKNGVEYLDINFGLKAAKNMIDDNYMTYFIIKDLEIEKNNKKESIEFIPYLTKNHFNDTDIMTRFAFLILRSMYLRKSINELDFLNLGNLDEFKQLFTEFIKKVELAMYSSNFKIKINIDNLTHLLFEDENLEFRNNGNLIPMFIIDNMGDIIFVHPLITISFLTNKKKKETYEKIINIFKDSITRKEFLKALKEKRNILSLSSEMEKKLKCKLDYVDVVNIKKMFESIYTSVLLNKNNVK</sequence>
<dbReference type="Proteomes" id="UP000427373">
    <property type="component" value="Chromosome"/>
</dbReference>
<accession>A0A650CF84</accession>
<dbReference type="EMBL" id="CP045484">
    <property type="protein sequence ID" value="QGR16513.1"/>
    <property type="molecule type" value="Genomic_DNA"/>
</dbReference>
<proteinExistence type="predicted"/>
<gene>
    <name evidence="2" type="ORF">D1869_04345</name>
    <name evidence="1" type="ORF">HNQ62_001905</name>
</gene>
<evidence type="ECO:0000313" key="1">
    <source>
        <dbReference type="EMBL" id="MBB5254132.1"/>
    </source>
</evidence>
<reference evidence="2 3" key="1">
    <citation type="submission" date="2019-10" db="EMBL/GenBank/DDBJ databases">
        <title>Genome Sequences from Six Type Strain Members of the Archaeal Family Sulfolobaceae: Acidianus ambivalens, Acidianus infernus, Metallosphaera prunae, Stygiolobus azoricus, Sulfolobus metallicus, and Sulfurisphaera ohwakuensis.</title>
        <authorList>
            <person name="Counts J.A."/>
            <person name="Kelly R.M."/>
        </authorList>
    </citation>
    <scope>NUCLEOTIDE SEQUENCE [LARGE SCALE GENOMIC DNA]</scope>
    <source>
        <strain evidence="2 3">TA-1</strain>
    </source>
</reference>
<organism evidence="2 3">
    <name type="scientific">Sulfurisphaera ohwakuensis</name>
    <dbReference type="NCBI Taxonomy" id="69656"/>
    <lineage>
        <taxon>Archaea</taxon>
        <taxon>Thermoproteota</taxon>
        <taxon>Thermoprotei</taxon>
        <taxon>Sulfolobales</taxon>
        <taxon>Sulfolobaceae</taxon>
        <taxon>Sulfurisphaera</taxon>
    </lineage>
</organism>
<dbReference type="OrthoDB" id="39769at2157"/>
<reference evidence="1 4" key="2">
    <citation type="submission" date="2020-08" db="EMBL/GenBank/DDBJ databases">
        <title>Genomic Encyclopedia of Type Strains, Phase IV (KMG-IV): sequencing the most valuable type-strain genomes for metagenomic binning, comparative biology and taxonomic classification.</title>
        <authorList>
            <person name="Goeker M."/>
        </authorList>
    </citation>
    <scope>NUCLEOTIDE SEQUENCE [LARGE SCALE GENOMIC DNA]</scope>
    <source>
        <strain evidence="1 4">DSM 12421</strain>
    </source>
</reference>
<evidence type="ECO:0000313" key="2">
    <source>
        <dbReference type="EMBL" id="QGR16513.1"/>
    </source>
</evidence>
<dbReference type="EMBL" id="JACHFY010000011">
    <property type="protein sequence ID" value="MBB5254132.1"/>
    <property type="molecule type" value="Genomic_DNA"/>
</dbReference>
<name>A0A650CF84_SULOH</name>
<evidence type="ECO:0000313" key="3">
    <source>
        <dbReference type="Proteomes" id="UP000427373"/>
    </source>
</evidence>
<dbReference type="Proteomes" id="UP000582213">
    <property type="component" value="Unassembled WGS sequence"/>
</dbReference>
<dbReference type="GeneID" id="42800448"/>